<keyword evidence="2" id="KW-0548">Nucleotidyltransferase</keyword>
<dbReference type="AlphaFoldDB" id="A0A0J7KCE1"/>
<feature type="non-terminal residue" evidence="2">
    <location>
        <position position="767"/>
    </location>
</feature>
<dbReference type="EMBL" id="LBMM01009535">
    <property type="protein sequence ID" value="KMQ88053.1"/>
    <property type="molecule type" value="Genomic_DNA"/>
</dbReference>
<feature type="domain" description="Reverse transcriptase" evidence="1">
    <location>
        <begin position="436"/>
        <end position="713"/>
    </location>
</feature>
<evidence type="ECO:0000313" key="2">
    <source>
        <dbReference type="EMBL" id="KMQ88053.1"/>
    </source>
</evidence>
<keyword evidence="2" id="KW-0695">RNA-directed DNA polymerase</keyword>
<dbReference type="PANTHER" id="PTHR19446">
    <property type="entry name" value="REVERSE TRANSCRIPTASES"/>
    <property type="match status" value="1"/>
</dbReference>
<dbReference type="InterPro" id="IPR036691">
    <property type="entry name" value="Endo/exonu/phosph_ase_sf"/>
</dbReference>
<dbReference type="PaxDb" id="67767-A0A0J7KCE1"/>
<proteinExistence type="predicted"/>
<gene>
    <name evidence="2" type="ORF">RF55_12525</name>
</gene>
<dbReference type="CDD" id="cd09077">
    <property type="entry name" value="R1-I-EN"/>
    <property type="match status" value="1"/>
</dbReference>
<reference evidence="2 3" key="1">
    <citation type="submission" date="2015-04" db="EMBL/GenBank/DDBJ databases">
        <title>Lasius niger genome sequencing.</title>
        <authorList>
            <person name="Konorov E.A."/>
            <person name="Nikitin M.A."/>
            <person name="Kirill M.V."/>
            <person name="Chang P."/>
        </authorList>
    </citation>
    <scope>NUCLEOTIDE SEQUENCE [LARGE SCALE GENOMIC DNA]</scope>
    <source>
        <tissue evidence="2">Whole</tissue>
    </source>
</reference>
<dbReference type="InterPro" id="IPR043502">
    <property type="entry name" value="DNA/RNA_pol_sf"/>
</dbReference>
<dbReference type="PROSITE" id="PS50878">
    <property type="entry name" value="RT_POL"/>
    <property type="match status" value="1"/>
</dbReference>
<evidence type="ECO:0000313" key="3">
    <source>
        <dbReference type="Proteomes" id="UP000036403"/>
    </source>
</evidence>
<dbReference type="Pfam" id="PF14529">
    <property type="entry name" value="Exo_endo_phos_2"/>
    <property type="match status" value="1"/>
</dbReference>
<organism evidence="2 3">
    <name type="scientific">Lasius niger</name>
    <name type="common">Black garden ant</name>
    <dbReference type="NCBI Taxonomy" id="67767"/>
    <lineage>
        <taxon>Eukaryota</taxon>
        <taxon>Metazoa</taxon>
        <taxon>Ecdysozoa</taxon>
        <taxon>Arthropoda</taxon>
        <taxon>Hexapoda</taxon>
        <taxon>Insecta</taxon>
        <taxon>Pterygota</taxon>
        <taxon>Neoptera</taxon>
        <taxon>Endopterygota</taxon>
        <taxon>Hymenoptera</taxon>
        <taxon>Apocrita</taxon>
        <taxon>Aculeata</taxon>
        <taxon>Formicoidea</taxon>
        <taxon>Formicidae</taxon>
        <taxon>Formicinae</taxon>
        <taxon>Lasius</taxon>
        <taxon>Lasius</taxon>
    </lineage>
</organism>
<keyword evidence="2" id="KW-0808">Transferase</keyword>
<sequence>MGAGLLLLSEPAPIMSSENWYVSRDKKAAIYCYFDFLGLRCCLAMRGDRFVATHCGPYLVISTYISPNIGMREYNSYLDELSDALSSRVDKIILAGDFNAKASLWGSQVTNGKGLLLTRWAAKRDLRIVNIGHRPTCVRPQGSSIIDLTWASPDLLSRIEDWRVREEMESLSDYLFISFEIRTGRPRLPPVGSSQRRWNWKKFDRDFFRAVMIWKGCEEPRVEDYQDPRQLLEWLDRVMVEACDAAAPRIGPRRPRRHAYWWQDSVAMLRHQCIRARRLWQRAKRRRRPTAKIDELGTRYKLNRRELRIEIGKLKSIAWQELIDSINKDPWGLPYKLVLGKLRPASVGMTATLDPGVLFDLLNSLFPRNGLPDPVNDWSDFVWSDDWSVSLPEVTQVIRRISASLTKAPGPDGFRLVIWKRATEEILEWVTYLFNVCLKSGDFPREWKIANLVLIPKDNKPAATGLPKARPICLINEIGKIFERVLADRIADWQFVHPESDFSGNQFGFRKNRSTCDALLLREITSSAVGNGGFAVVVSLDIRNAFNSIPWRIIRRALKRKEFPQYIRRILDSYLSDRTIAFTDMNGEQRIKRMETGVPQGFVLGPVLWNIAYDSVLDFANESENCSILCYADDTLIVVTDRNRKFLCTKAGILVASIIRKINKLGLSVAREKTEAILFHGKNSDPENLPRFIMVGDTPINFVPSIKYLGAYIDVSWTFSDHFRYIEDKTNRVIRALNRLMPNLRGPDERRRRLFANVIMSVMLYGA</sequence>
<dbReference type="InterPro" id="IPR000477">
    <property type="entry name" value="RT_dom"/>
</dbReference>
<dbReference type="SUPFAM" id="SSF56672">
    <property type="entry name" value="DNA/RNA polymerases"/>
    <property type="match status" value="1"/>
</dbReference>
<dbReference type="CDD" id="cd01650">
    <property type="entry name" value="RT_nLTR_like"/>
    <property type="match status" value="1"/>
</dbReference>
<dbReference type="Proteomes" id="UP000036403">
    <property type="component" value="Unassembled WGS sequence"/>
</dbReference>
<name>A0A0J7KCE1_LASNI</name>
<dbReference type="OrthoDB" id="415822at2759"/>
<keyword evidence="3" id="KW-1185">Reference proteome</keyword>
<evidence type="ECO:0000259" key="1">
    <source>
        <dbReference type="PROSITE" id="PS50878"/>
    </source>
</evidence>
<dbReference type="Gene3D" id="3.60.10.10">
    <property type="entry name" value="Endonuclease/exonuclease/phosphatase"/>
    <property type="match status" value="1"/>
</dbReference>
<accession>A0A0J7KCE1</accession>
<comment type="caution">
    <text evidence="2">The sequence shown here is derived from an EMBL/GenBank/DDBJ whole genome shotgun (WGS) entry which is preliminary data.</text>
</comment>
<protein>
    <submittedName>
        <fullName evidence="2">Reverse transcriptase</fullName>
    </submittedName>
</protein>
<dbReference type="InterPro" id="IPR005135">
    <property type="entry name" value="Endo/exonuclease/phosphatase"/>
</dbReference>
<dbReference type="GO" id="GO:0003964">
    <property type="term" value="F:RNA-directed DNA polymerase activity"/>
    <property type="evidence" value="ECO:0007669"/>
    <property type="project" value="UniProtKB-KW"/>
</dbReference>
<dbReference type="Pfam" id="PF00078">
    <property type="entry name" value="RVT_1"/>
    <property type="match status" value="1"/>
</dbReference>
<dbReference type="SUPFAM" id="SSF56219">
    <property type="entry name" value="DNase I-like"/>
    <property type="match status" value="1"/>
</dbReference>